<dbReference type="RefSeq" id="WP_182321717.1">
    <property type="nucleotide sequence ID" value="NZ_CAUCOD010000070.1"/>
</dbReference>
<dbReference type="AlphaFoldDB" id="A0AAW4U6Y1"/>
<protein>
    <submittedName>
        <fullName evidence="1">Uncharacterized protein</fullName>
    </submittedName>
</protein>
<name>A0AAW4U6Y1_9FIRM</name>
<dbReference type="EMBL" id="JAJCGD010000026">
    <property type="protein sequence ID" value="MCB6828851.1"/>
    <property type="molecule type" value="Genomic_DNA"/>
</dbReference>
<evidence type="ECO:0000313" key="1">
    <source>
        <dbReference type="EMBL" id="MCB6828851.1"/>
    </source>
</evidence>
<organism evidence="1 2">
    <name type="scientific">Megamonas funiformis</name>
    <dbReference type="NCBI Taxonomy" id="437897"/>
    <lineage>
        <taxon>Bacteria</taxon>
        <taxon>Bacillati</taxon>
        <taxon>Bacillota</taxon>
        <taxon>Negativicutes</taxon>
        <taxon>Selenomonadales</taxon>
        <taxon>Selenomonadaceae</taxon>
        <taxon>Megamonas</taxon>
    </lineage>
</organism>
<sequence>MNSNPIYVKGSGFYQNDKGHAFIYGYDNKKKFHKVEIMISTLKVYHYFEEV</sequence>
<proteinExistence type="predicted"/>
<comment type="caution">
    <text evidence="1">The sequence shown here is derived from an EMBL/GenBank/DDBJ whole genome shotgun (WGS) entry which is preliminary data.</text>
</comment>
<dbReference type="Proteomes" id="UP001198190">
    <property type="component" value="Unassembled WGS sequence"/>
</dbReference>
<gene>
    <name evidence="1" type="ORF">LIY65_09115</name>
</gene>
<reference evidence="1" key="1">
    <citation type="submission" date="2021-10" db="EMBL/GenBank/DDBJ databases">
        <title>Collection of gut derived symbiotic bacterial strains cultured from healthy donors.</title>
        <authorList>
            <person name="Lin H."/>
            <person name="Littmann E."/>
            <person name="Claire K."/>
            <person name="Pamer E."/>
        </authorList>
    </citation>
    <scope>NUCLEOTIDE SEQUENCE</scope>
    <source>
        <strain evidence="1">MSK.7.16</strain>
    </source>
</reference>
<accession>A0AAW4U6Y1</accession>
<evidence type="ECO:0000313" key="2">
    <source>
        <dbReference type="Proteomes" id="UP001198190"/>
    </source>
</evidence>